<feature type="transmembrane region" description="Helical" evidence="6">
    <location>
        <begin position="54"/>
        <end position="74"/>
    </location>
</feature>
<dbReference type="PROSITE" id="PS50850">
    <property type="entry name" value="MFS"/>
    <property type="match status" value="1"/>
</dbReference>
<feature type="transmembrane region" description="Helical" evidence="6">
    <location>
        <begin position="306"/>
        <end position="324"/>
    </location>
</feature>
<evidence type="ECO:0000259" key="7">
    <source>
        <dbReference type="PROSITE" id="PS50850"/>
    </source>
</evidence>
<dbReference type="PANTHER" id="PTHR43124">
    <property type="entry name" value="PURINE EFFLUX PUMP PBUE"/>
    <property type="match status" value="1"/>
</dbReference>
<dbReference type="RefSeq" id="WP_046056008.1">
    <property type="nucleotide sequence ID" value="NZ_LACH01000057.1"/>
</dbReference>
<feature type="transmembrane region" description="Helical" evidence="6">
    <location>
        <begin position="210"/>
        <end position="233"/>
    </location>
</feature>
<dbReference type="SUPFAM" id="SSF103473">
    <property type="entry name" value="MFS general substrate transporter"/>
    <property type="match status" value="1"/>
</dbReference>
<dbReference type="PATRIC" id="fig|294.133.peg.4683"/>
<dbReference type="GO" id="GO:0022857">
    <property type="term" value="F:transmembrane transporter activity"/>
    <property type="evidence" value="ECO:0007669"/>
    <property type="project" value="InterPro"/>
</dbReference>
<evidence type="ECO:0000256" key="1">
    <source>
        <dbReference type="ARBA" id="ARBA00004651"/>
    </source>
</evidence>
<comment type="caution">
    <text evidence="8">The sequence shown here is derived from an EMBL/GenBank/DDBJ whole genome shotgun (WGS) entry which is preliminary data.</text>
</comment>
<evidence type="ECO:0000313" key="9">
    <source>
        <dbReference type="Proteomes" id="UP000033400"/>
    </source>
</evidence>
<keyword evidence="5 6" id="KW-0472">Membrane</keyword>
<dbReference type="InterPro" id="IPR050189">
    <property type="entry name" value="MFS_Efflux_Transporters"/>
</dbReference>
<proteinExistence type="predicted"/>
<feature type="transmembrane region" description="Helical" evidence="6">
    <location>
        <begin position="110"/>
        <end position="130"/>
    </location>
</feature>
<name>A0A0F4V3S3_PSEFL</name>
<gene>
    <name evidence="8" type="ORF">VD17_24165</name>
</gene>
<protein>
    <submittedName>
        <fullName evidence="8">Transcriptional regulator</fullName>
    </submittedName>
</protein>
<feature type="transmembrane region" description="Helical" evidence="6">
    <location>
        <begin position="142"/>
        <end position="163"/>
    </location>
</feature>
<dbReference type="Proteomes" id="UP000033400">
    <property type="component" value="Unassembled WGS sequence"/>
</dbReference>
<dbReference type="CDD" id="cd17324">
    <property type="entry name" value="MFS_NepI_like"/>
    <property type="match status" value="1"/>
</dbReference>
<feature type="transmembrane region" description="Helical" evidence="6">
    <location>
        <begin position="12"/>
        <end position="34"/>
    </location>
</feature>
<feature type="transmembrane region" description="Helical" evidence="6">
    <location>
        <begin position="278"/>
        <end position="300"/>
    </location>
</feature>
<feature type="domain" description="Major facilitator superfamily (MFS) profile" evidence="7">
    <location>
        <begin position="15"/>
        <end position="389"/>
    </location>
</feature>
<feature type="transmembrane region" description="Helical" evidence="6">
    <location>
        <begin position="369"/>
        <end position="388"/>
    </location>
</feature>
<dbReference type="OrthoDB" id="9812189at2"/>
<feature type="transmembrane region" description="Helical" evidence="6">
    <location>
        <begin position="336"/>
        <end position="357"/>
    </location>
</feature>
<keyword evidence="3 6" id="KW-0812">Transmembrane</keyword>
<keyword evidence="4 6" id="KW-1133">Transmembrane helix</keyword>
<dbReference type="PANTHER" id="PTHR43124:SF5">
    <property type="entry name" value="PURINE RIBONUCLEOSIDE EFFLUX PUMP NEPI"/>
    <property type="match status" value="1"/>
</dbReference>
<evidence type="ECO:0000256" key="3">
    <source>
        <dbReference type="ARBA" id="ARBA00022692"/>
    </source>
</evidence>
<comment type="subcellular location">
    <subcellularLocation>
        <location evidence="1">Cell membrane</location>
        <topology evidence="1">Multi-pass membrane protein</topology>
    </subcellularLocation>
</comment>
<evidence type="ECO:0000313" key="8">
    <source>
        <dbReference type="EMBL" id="KJZ63165.1"/>
    </source>
</evidence>
<organism evidence="8 9">
    <name type="scientific">Pseudomonas fluorescens</name>
    <dbReference type="NCBI Taxonomy" id="294"/>
    <lineage>
        <taxon>Bacteria</taxon>
        <taxon>Pseudomonadati</taxon>
        <taxon>Pseudomonadota</taxon>
        <taxon>Gammaproteobacteria</taxon>
        <taxon>Pseudomonadales</taxon>
        <taxon>Pseudomonadaceae</taxon>
        <taxon>Pseudomonas</taxon>
    </lineage>
</organism>
<evidence type="ECO:0000256" key="5">
    <source>
        <dbReference type="ARBA" id="ARBA00023136"/>
    </source>
</evidence>
<evidence type="ECO:0000256" key="2">
    <source>
        <dbReference type="ARBA" id="ARBA00022475"/>
    </source>
</evidence>
<dbReference type="InterPro" id="IPR011701">
    <property type="entry name" value="MFS"/>
</dbReference>
<dbReference type="EMBL" id="LACH01000057">
    <property type="protein sequence ID" value="KJZ63165.1"/>
    <property type="molecule type" value="Genomic_DNA"/>
</dbReference>
<feature type="transmembrane region" description="Helical" evidence="6">
    <location>
        <begin position="81"/>
        <end position="104"/>
    </location>
</feature>
<dbReference type="InterPro" id="IPR036259">
    <property type="entry name" value="MFS_trans_sf"/>
</dbReference>
<dbReference type="Pfam" id="PF07690">
    <property type="entry name" value="MFS_1"/>
    <property type="match status" value="1"/>
</dbReference>
<reference evidence="8 9" key="1">
    <citation type="submission" date="2015-03" db="EMBL/GenBank/DDBJ databases">
        <title>Comparative genomics of Pseudomonas insights into diversity of traits involved in vanlence and defense.</title>
        <authorList>
            <person name="Qin Y."/>
        </authorList>
    </citation>
    <scope>NUCLEOTIDE SEQUENCE [LARGE SCALE GENOMIC DNA]</scope>
    <source>
        <strain evidence="8 9">H24</strain>
    </source>
</reference>
<dbReference type="InterPro" id="IPR020846">
    <property type="entry name" value="MFS_dom"/>
</dbReference>
<dbReference type="AlphaFoldDB" id="A0A0F4V3S3"/>
<dbReference type="Gene3D" id="1.20.1250.20">
    <property type="entry name" value="MFS general substrate transporter like domains"/>
    <property type="match status" value="1"/>
</dbReference>
<evidence type="ECO:0000256" key="6">
    <source>
        <dbReference type="SAM" id="Phobius"/>
    </source>
</evidence>
<feature type="transmembrane region" description="Helical" evidence="6">
    <location>
        <begin position="169"/>
        <end position="189"/>
    </location>
</feature>
<dbReference type="GO" id="GO:0005886">
    <property type="term" value="C:plasma membrane"/>
    <property type="evidence" value="ECO:0007669"/>
    <property type="project" value="UniProtKB-SubCell"/>
</dbReference>
<sequence length="399" mass="41369">MTDHLLPVPHKSWGAVFAMSLAAFVLVASEFMPVSLLTPIAADLHITEGQAGQGISVSGLFALFTSLLIASVATRVERKPLLLSLTLLMILSGTVVAFAPNYWVFMIGRALIGVAIGGFWSLSAATAMRLVPDDQITRAMAIVNGGNALATVIAAPLGSFLGALIGWRGAFLCVIPVAVVASVWLLFSLPAMKSQSASAAGNVFRLMKSLPVALGMVAVSVFFMGQFMLFTYLRPFLETVTHVSVSMLSLMLLVLGLAGLAGTFLIEAFLKNGLHRTLVVIPILMAVIALALVSFGSSVATTTVLLGLWGLVATAAPVGWWTWLARTLPDAAEAGGGLMVAIIQLAIASGATIGGLVFDVSGYRATFELSATLLGVAAALAFLAARAASQEPLASANIA</sequence>
<keyword evidence="2" id="KW-1003">Cell membrane</keyword>
<accession>A0A0F4V3S3</accession>
<evidence type="ECO:0000256" key="4">
    <source>
        <dbReference type="ARBA" id="ARBA00022989"/>
    </source>
</evidence>
<feature type="transmembrane region" description="Helical" evidence="6">
    <location>
        <begin position="245"/>
        <end position="266"/>
    </location>
</feature>